<accession>A0A1E4RH15</accession>
<dbReference type="PANTHER" id="PTHR11915">
    <property type="entry name" value="SPECTRIN/FILAMIN RELATED CYTOSKELETAL PROTEIN"/>
    <property type="match status" value="1"/>
</dbReference>
<feature type="domain" description="Calponin-homology (CH)" evidence="1">
    <location>
        <begin position="132"/>
        <end position="243"/>
    </location>
</feature>
<reference evidence="3" key="1">
    <citation type="submission" date="2016-05" db="EMBL/GenBank/DDBJ databases">
        <title>Comparative genomics of biotechnologically important yeasts.</title>
        <authorList>
            <consortium name="DOE Joint Genome Institute"/>
            <person name="Riley R."/>
            <person name="Haridas S."/>
            <person name="Wolfe K.H."/>
            <person name="Lopes M.R."/>
            <person name="Hittinger C.T."/>
            <person name="Goker M."/>
            <person name="Salamov A."/>
            <person name="Wisecaver J."/>
            <person name="Long T.M."/>
            <person name="Aerts A.L."/>
            <person name="Barry K."/>
            <person name="Choi C."/>
            <person name="Clum A."/>
            <person name="Coughlan A.Y."/>
            <person name="Deshpande S."/>
            <person name="Douglass A.P."/>
            <person name="Hanson S.J."/>
            <person name="Klenk H.-P."/>
            <person name="Labutti K."/>
            <person name="Lapidus A."/>
            <person name="Lindquist E."/>
            <person name="Lipzen A."/>
            <person name="Meier-Kolthoff J.P."/>
            <person name="Ohm R.A."/>
            <person name="Otillar R.P."/>
            <person name="Pangilinan J."/>
            <person name="Peng Y."/>
            <person name="Rokas A."/>
            <person name="Rosa C.A."/>
            <person name="Scheuner C."/>
            <person name="Sibirny A.A."/>
            <person name="Slot J.C."/>
            <person name="Stielow J.B."/>
            <person name="Sun H."/>
            <person name="Kurtzman C.P."/>
            <person name="Blackwell M."/>
            <person name="Grigoriev I.V."/>
            <person name="Jeffries T.W."/>
        </authorList>
    </citation>
    <scope>NUCLEOTIDE SEQUENCE [LARGE SCALE GENOMIC DNA]</scope>
    <source>
        <strain evidence="3">NRRL Y-1933</strain>
    </source>
</reference>
<evidence type="ECO:0000313" key="3">
    <source>
        <dbReference type="Proteomes" id="UP000095085"/>
    </source>
</evidence>
<feature type="domain" description="Calponin-homology (CH)" evidence="1">
    <location>
        <begin position="9"/>
        <end position="118"/>
    </location>
</feature>
<dbReference type="GO" id="GO:0007010">
    <property type="term" value="P:cytoskeleton organization"/>
    <property type="evidence" value="ECO:0007669"/>
    <property type="project" value="UniProtKB-ARBA"/>
</dbReference>
<name>A0A1E4RH15_9ASCO</name>
<proteinExistence type="predicted"/>
<evidence type="ECO:0000313" key="2">
    <source>
        <dbReference type="EMBL" id="ODV66506.1"/>
    </source>
</evidence>
<evidence type="ECO:0000259" key="1">
    <source>
        <dbReference type="PROSITE" id="PS50021"/>
    </source>
</evidence>
<dbReference type="EMBL" id="KV454542">
    <property type="protein sequence ID" value="ODV66506.1"/>
    <property type="molecule type" value="Genomic_DNA"/>
</dbReference>
<protein>
    <recommendedName>
        <fullName evidence="1">Calponin-homology (CH) domain-containing protein</fullName>
    </recommendedName>
</protein>
<dbReference type="Gene3D" id="1.10.418.10">
    <property type="entry name" value="Calponin-like domain"/>
    <property type="match status" value="2"/>
</dbReference>
<organism evidence="2 3">
    <name type="scientific">Hyphopichia burtonii NRRL Y-1933</name>
    <dbReference type="NCBI Taxonomy" id="984485"/>
    <lineage>
        <taxon>Eukaryota</taxon>
        <taxon>Fungi</taxon>
        <taxon>Dikarya</taxon>
        <taxon>Ascomycota</taxon>
        <taxon>Saccharomycotina</taxon>
        <taxon>Pichiomycetes</taxon>
        <taxon>Debaryomycetaceae</taxon>
        <taxon>Hyphopichia</taxon>
    </lineage>
</organism>
<gene>
    <name evidence="2" type="ORF">HYPBUDRAFT_140953</name>
</gene>
<dbReference type="PROSITE" id="PS50021">
    <property type="entry name" value="CH"/>
    <property type="match status" value="2"/>
</dbReference>
<dbReference type="AlphaFoldDB" id="A0A1E4RH15"/>
<dbReference type="InterPro" id="IPR001715">
    <property type="entry name" value="CH_dom"/>
</dbReference>
<dbReference type="Pfam" id="PF00307">
    <property type="entry name" value="CH"/>
    <property type="match status" value="2"/>
</dbReference>
<dbReference type="SUPFAM" id="SSF47576">
    <property type="entry name" value="Calponin-homology domain, CH-domain"/>
    <property type="match status" value="1"/>
</dbReference>
<dbReference type="STRING" id="984485.A0A1E4RH15"/>
<sequence>MVSQPDWVHAQHKTMTRWINSTLGLSIKDLTKDLADGLVLIKLINHVNAETDAVPYNLTPMYSKPTFKLQKIENLNDFLQFVKLVCKINICNIDADNIIDGNLKLILGLIWSIFIYSTSNSLIEKSQNNSLIEIKSILINWCNNIIHKRALPQLSNFNKDWSLEINRPDLTFAAILSFYLPDLINYNDFVLPGKTYQNLSNVLNVATDNLGIPALADVDDFNFLVPDEKCVIFYVLEWFKFFEMNSNDEVESLIEETELESIDNQNPIYFDEFFQTIVATIKLKHIYETKSLRLINQLNSNILKLTNSLEFINNQDLVPILSNNINIFLNTFNSNEELVAATTDNFNNIENNFNHLISILTEFDQYKTILKPEYIYNDFPELSKSLSSISVNLNLIGITQNYQPPKSLTLPSLLNKMDKLQDLETSLSLKLKSLIDQLDNWQDFNLHLTSLAQKLPECRNNNEKKSIICDYINRFEYLISVNHKLDFFNRTLELTKSPKELQKHLDSLNNPCHDCSPIKINFEDSQISQFKAVLPQDKLLNNLSFIDLNSLLKNFFQNQNDKNSFQSFIQLIPNRTLVLNRSESDFNIHYPSDESDDSNSLFDGLSKKVGGKLMGNYDKVYNLAEFIDKLENGFKI</sequence>
<dbReference type="Proteomes" id="UP000095085">
    <property type="component" value="Unassembled WGS sequence"/>
</dbReference>
<dbReference type="RefSeq" id="XP_020075573.1">
    <property type="nucleotide sequence ID" value="XM_020219770.1"/>
</dbReference>
<dbReference type="GeneID" id="30994320"/>
<dbReference type="InterPro" id="IPR036872">
    <property type="entry name" value="CH_dom_sf"/>
</dbReference>
<keyword evidence="3" id="KW-1185">Reference proteome</keyword>
<dbReference type="OrthoDB" id="10017054at2759"/>
<dbReference type="SMART" id="SM00033">
    <property type="entry name" value="CH"/>
    <property type="match status" value="2"/>
</dbReference>